<dbReference type="InterPro" id="IPR029056">
    <property type="entry name" value="Ribokinase-like"/>
</dbReference>
<evidence type="ECO:0000313" key="8">
    <source>
        <dbReference type="EMBL" id="MPV36086.1"/>
    </source>
</evidence>
<evidence type="ECO:0000256" key="3">
    <source>
        <dbReference type="ARBA" id="ARBA00022741"/>
    </source>
</evidence>
<proteinExistence type="inferred from homology"/>
<dbReference type="PANTHER" id="PTHR43085:SF1">
    <property type="entry name" value="PSEUDOURIDINE KINASE-RELATED"/>
    <property type="match status" value="1"/>
</dbReference>
<evidence type="ECO:0000256" key="5">
    <source>
        <dbReference type="ARBA" id="ARBA00022840"/>
    </source>
</evidence>
<feature type="domain" description="Carbohydrate kinase PfkB" evidence="7">
    <location>
        <begin position="57"/>
        <end position="345"/>
    </location>
</feature>
<comment type="caution">
    <text evidence="8">The sequence shown here is derived from an EMBL/GenBank/DDBJ whole genome shotgun (WGS) entry which is preliminary data.</text>
</comment>
<dbReference type="InterPro" id="IPR050306">
    <property type="entry name" value="PfkB_Carbo_kinase"/>
</dbReference>
<dbReference type="OrthoDB" id="9808601at2"/>
<reference evidence="8 9" key="1">
    <citation type="submission" date="2019-10" db="EMBL/GenBank/DDBJ databases">
        <title>Georgenia wutianyii sp. nov. and Georgenia yuyongxinii sp. nov. isolated from plateau pika (Ochotona curzoniae) in the Qinghai-Tibet plateau of China.</title>
        <authorList>
            <person name="Tian Z."/>
        </authorList>
    </citation>
    <scope>NUCLEOTIDE SEQUENCE [LARGE SCALE GENOMIC DNA]</scope>
    <source>
        <strain evidence="8 9">JCM 19765</strain>
    </source>
</reference>
<keyword evidence="9" id="KW-1185">Reference proteome</keyword>
<dbReference type="AlphaFoldDB" id="A0A6N7EIT2"/>
<keyword evidence="2" id="KW-0808">Transferase</keyword>
<organism evidence="8 9">
    <name type="scientific">Georgenia subflava</name>
    <dbReference type="NCBI Taxonomy" id="1622177"/>
    <lineage>
        <taxon>Bacteria</taxon>
        <taxon>Bacillati</taxon>
        <taxon>Actinomycetota</taxon>
        <taxon>Actinomycetes</taxon>
        <taxon>Micrococcales</taxon>
        <taxon>Bogoriellaceae</taxon>
        <taxon>Georgenia</taxon>
    </lineage>
</organism>
<dbReference type="GO" id="GO:0005524">
    <property type="term" value="F:ATP binding"/>
    <property type="evidence" value="ECO:0007669"/>
    <property type="project" value="UniProtKB-KW"/>
</dbReference>
<dbReference type="InterPro" id="IPR011611">
    <property type="entry name" value="PfkB_dom"/>
</dbReference>
<name>A0A6N7EIT2_9MICO</name>
<gene>
    <name evidence="8" type="ORF">GB881_03340</name>
</gene>
<feature type="compositionally biased region" description="Low complexity" evidence="6">
    <location>
        <begin position="12"/>
        <end position="43"/>
    </location>
</feature>
<dbReference type="Gene3D" id="3.40.1190.20">
    <property type="match status" value="1"/>
</dbReference>
<dbReference type="CDD" id="cd01166">
    <property type="entry name" value="KdgK"/>
    <property type="match status" value="1"/>
</dbReference>
<dbReference type="Pfam" id="PF00294">
    <property type="entry name" value="PfkB"/>
    <property type="match status" value="1"/>
</dbReference>
<dbReference type="EMBL" id="WHPC01000006">
    <property type="protein sequence ID" value="MPV36086.1"/>
    <property type="molecule type" value="Genomic_DNA"/>
</dbReference>
<evidence type="ECO:0000313" key="9">
    <source>
        <dbReference type="Proteomes" id="UP000437709"/>
    </source>
</evidence>
<protein>
    <submittedName>
        <fullName evidence="8">Sugar kinase</fullName>
    </submittedName>
</protein>
<dbReference type="PANTHER" id="PTHR43085">
    <property type="entry name" value="HEXOKINASE FAMILY MEMBER"/>
    <property type="match status" value="1"/>
</dbReference>
<evidence type="ECO:0000256" key="1">
    <source>
        <dbReference type="ARBA" id="ARBA00010688"/>
    </source>
</evidence>
<keyword evidence="4 8" id="KW-0418">Kinase</keyword>
<dbReference type="Proteomes" id="UP000437709">
    <property type="component" value="Unassembled WGS sequence"/>
</dbReference>
<keyword evidence="3" id="KW-0547">Nucleotide-binding</keyword>
<evidence type="ECO:0000259" key="7">
    <source>
        <dbReference type="Pfam" id="PF00294"/>
    </source>
</evidence>
<evidence type="ECO:0000256" key="2">
    <source>
        <dbReference type="ARBA" id="ARBA00022679"/>
    </source>
</evidence>
<sequence>MTDPSGTGAPSGGREPAPGLPEAAPGLPEPAPGLAEPAPRLPETAPGLSETAPGLPEVLCIGETMAMVTSTDAGPLVTAETFSVSPGGAESNLAQHLAELGVRTAWVSALGADPLGDRLLAAIAASGVDTRWVSRDPDANTGVYVKDPGRKVYYYRKGSAASRLSPEHVAGWPMASARWVHVSGITPALSPTCRALLPAVVDAARAAGAGVSLDVNYRPALWSTAEAAATIQPLADRADVVLVGRDEAEVLWGTPTAEEIAALFPGAGRVVVKDGDVEAVEVDRTSATEVITRVPARRVDVVESVGAGDAFGGGYLAALLRGDGAEDRLALGHSLAAWVLGSPNDYRSGHGPTVRPETR</sequence>
<evidence type="ECO:0000256" key="6">
    <source>
        <dbReference type="SAM" id="MobiDB-lite"/>
    </source>
</evidence>
<dbReference type="GO" id="GO:0016301">
    <property type="term" value="F:kinase activity"/>
    <property type="evidence" value="ECO:0007669"/>
    <property type="project" value="UniProtKB-KW"/>
</dbReference>
<accession>A0A6N7EIT2</accession>
<comment type="similarity">
    <text evidence="1">Belongs to the carbohydrate kinase PfkB family.</text>
</comment>
<keyword evidence="5" id="KW-0067">ATP-binding</keyword>
<evidence type="ECO:0000256" key="4">
    <source>
        <dbReference type="ARBA" id="ARBA00022777"/>
    </source>
</evidence>
<dbReference type="SUPFAM" id="SSF53613">
    <property type="entry name" value="Ribokinase-like"/>
    <property type="match status" value="1"/>
</dbReference>
<feature type="region of interest" description="Disordered" evidence="6">
    <location>
        <begin position="1"/>
        <end position="54"/>
    </location>
</feature>